<evidence type="ECO:0000256" key="10">
    <source>
        <dbReference type="SAM" id="MobiDB-lite"/>
    </source>
</evidence>
<dbReference type="EMBL" id="BLRV01000018">
    <property type="protein sequence ID" value="GFP21108.1"/>
    <property type="molecule type" value="Genomic_DNA"/>
</dbReference>
<comment type="caution">
    <text evidence="12">The sequence shown here is derived from an EMBL/GenBank/DDBJ whole genome shotgun (WGS) entry which is preliminary data.</text>
</comment>
<dbReference type="InterPro" id="IPR014729">
    <property type="entry name" value="Rossmann-like_a/b/a_fold"/>
</dbReference>
<dbReference type="PANTHER" id="PTHR43284:SF1">
    <property type="entry name" value="ASPARAGINE SYNTHETASE"/>
    <property type="match status" value="1"/>
</dbReference>
<feature type="binding site" evidence="9">
    <location>
        <position position="144"/>
    </location>
    <ligand>
        <name>L-glutamine</name>
        <dbReference type="ChEBI" id="CHEBI:58359"/>
    </ligand>
</feature>
<dbReference type="Proteomes" id="UP000543224">
    <property type="component" value="Unassembled WGS sequence"/>
</dbReference>
<dbReference type="Pfam" id="PF13537">
    <property type="entry name" value="GATase_7"/>
    <property type="match status" value="1"/>
</dbReference>
<evidence type="ECO:0000259" key="11">
    <source>
        <dbReference type="PROSITE" id="PS51278"/>
    </source>
</evidence>
<dbReference type="CDD" id="cd01991">
    <property type="entry name" value="Asn_synthase_B_C"/>
    <property type="match status" value="1"/>
</dbReference>
<dbReference type="InterPro" id="IPR029055">
    <property type="entry name" value="Ntn_hydrolases_N"/>
</dbReference>
<dbReference type="Gene3D" id="3.40.50.620">
    <property type="entry name" value="HUPs"/>
    <property type="match status" value="1"/>
</dbReference>
<reference evidence="14 15" key="1">
    <citation type="journal article" date="2020" name="Front. Microbiol.">
        <title>Single-cell genomics of novel Actinobacteria with the Wood-Ljungdahl pathway discovered in a serpentinizing system.</title>
        <authorList>
            <person name="Merino N."/>
            <person name="Kawai M."/>
            <person name="Boyd E.S."/>
            <person name="Colman D.R."/>
            <person name="McGlynn S.E."/>
            <person name="Nealson K.H."/>
            <person name="Kurokawa K."/>
            <person name="Hongoh Y."/>
        </authorList>
    </citation>
    <scope>NUCLEOTIDE SEQUENCE [LARGE SCALE GENOMIC DNA]</scope>
    <source>
        <strain evidence="12 15">S06</strain>
        <strain evidence="13 14">S25</strain>
    </source>
</reference>
<feature type="region of interest" description="Disordered" evidence="10">
    <location>
        <begin position="34"/>
        <end position="60"/>
    </location>
</feature>
<dbReference type="AlphaFoldDB" id="A0A6V8NLF3"/>
<dbReference type="GO" id="GO:0004066">
    <property type="term" value="F:asparagine synthase (glutamine-hydrolyzing) activity"/>
    <property type="evidence" value="ECO:0007669"/>
    <property type="project" value="UniProtKB-EC"/>
</dbReference>
<evidence type="ECO:0000256" key="6">
    <source>
        <dbReference type="ARBA" id="ARBA00022888"/>
    </source>
</evidence>
<keyword evidence="7" id="KW-0315">Glutamine amidotransferase</keyword>
<evidence type="ECO:0000256" key="1">
    <source>
        <dbReference type="ARBA" id="ARBA00005187"/>
    </source>
</evidence>
<accession>A0A6V8NLF3</accession>
<dbReference type="PIRSF" id="PIRSF001589">
    <property type="entry name" value="Asn_synthetase_glu-h"/>
    <property type="match status" value="1"/>
</dbReference>
<feature type="binding site" evidence="9">
    <location>
        <position position="335"/>
    </location>
    <ligand>
        <name>ATP</name>
        <dbReference type="ChEBI" id="CHEBI:30616"/>
    </ligand>
</feature>
<dbReference type="GO" id="GO:0005524">
    <property type="term" value="F:ATP binding"/>
    <property type="evidence" value="ECO:0007669"/>
    <property type="project" value="UniProtKB-KW"/>
</dbReference>
<evidence type="ECO:0000256" key="2">
    <source>
        <dbReference type="ARBA" id="ARBA00005752"/>
    </source>
</evidence>
<dbReference type="SUPFAM" id="SSF52402">
    <property type="entry name" value="Adenine nucleotide alpha hydrolases-like"/>
    <property type="match status" value="1"/>
</dbReference>
<comment type="catalytic activity">
    <reaction evidence="8">
        <text>L-aspartate + L-glutamine + ATP + H2O = L-asparagine + L-glutamate + AMP + diphosphate + H(+)</text>
        <dbReference type="Rhea" id="RHEA:12228"/>
        <dbReference type="ChEBI" id="CHEBI:15377"/>
        <dbReference type="ChEBI" id="CHEBI:15378"/>
        <dbReference type="ChEBI" id="CHEBI:29985"/>
        <dbReference type="ChEBI" id="CHEBI:29991"/>
        <dbReference type="ChEBI" id="CHEBI:30616"/>
        <dbReference type="ChEBI" id="CHEBI:33019"/>
        <dbReference type="ChEBI" id="CHEBI:58048"/>
        <dbReference type="ChEBI" id="CHEBI:58359"/>
        <dbReference type="ChEBI" id="CHEBI:456215"/>
        <dbReference type="EC" id="6.3.5.4"/>
    </reaction>
</comment>
<organism evidence="12 15">
    <name type="scientific">Candidatus Hakubella thermalkaliphila</name>
    <dbReference type="NCBI Taxonomy" id="2754717"/>
    <lineage>
        <taxon>Bacteria</taxon>
        <taxon>Bacillati</taxon>
        <taxon>Actinomycetota</taxon>
        <taxon>Actinomycetota incertae sedis</taxon>
        <taxon>Candidatus Hakubellales</taxon>
        <taxon>Candidatus Hakubellaceae</taxon>
        <taxon>Candidatus Hakubella</taxon>
    </lineage>
</organism>
<dbReference type="Gene3D" id="3.60.20.10">
    <property type="entry name" value="Glutamine Phosphoribosylpyrophosphate, subunit 1, domain 1"/>
    <property type="match status" value="1"/>
</dbReference>
<dbReference type="PROSITE" id="PS51278">
    <property type="entry name" value="GATASE_TYPE_2"/>
    <property type="match status" value="1"/>
</dbReference>
<name>A0A6V8NLF3_9ACTN</name>
<evidence type="ECO:0000256" key="3">
    <source>
        <dbReference type="ARBA" id="ARBA00012737"/>
    </source>
</evidence>
<dbReference type="InterPro" id="IPR006426">
    <property type="entry name" value="Asn_synth_AEB"/>
</dbReference>
<dbReference type="InterPro" id="IPR001962">
    <property type="entry name" value="Asn_synthase"/>
</dbReference>
<dbReference type="InterPro" id="IPR051786">
    <property type="entry name" value="ASN_synthetase/amidase"/>
</dbReference>
<evidence type="ECO:0000256" key="4">
    <source>
        <dbReference type="ARBA" id="ARBA00022741"/>
    </source>
</evidence>
<keyword evidence="6" id="KW-0028">Amino-acid biosynthesis</keyword>
<proteinExistence type="inferred from homology"/>
<sequence length="678" mass="77664">MCGICGAYGLRDLSIVRRMCHVMVHRGPDDEGYYLFPKSSPPESKKDVRPGITKESPMRRGAPRRMKIGLFSRENVGLLTSWSPGSLSFGHRRLAIIDLSQAGHQPMSNEEGSVWVVHNGEIYNFPELRKRLEQKGHRFRSDTDTEVIIHSYEEWGEECLQEFRGMFAFALWDEKKEKLFLARDRLGIKPLYYAQVNDQFLFASELKAILASGLVKKQLDPQGLHYFLSFYSVPSPFTLIQGVRSLPAGHKILVSQNGVRIIPYWDVSFGNKSDVARMDEAEIKLELRRLLEEAVRIRLISDVPLGAFLSGGVDSSAIVGLMSRMSSLPVKTFSVGFGEEGADIDELRYARIIADRFSTDHTEVIVSGKDVLEDLDRIIYGMDQPSGDGINSYFVSKAARKRITVALSGLGGDELFAGYLHFRLLSKIYSFEERFPGMAKKFLVNFYRRAPSKIRERYPINLMGYLGKSFVDKYARVRSLFTEEEKEKIYSAAYLQANRDLMRPEQFLSSLTDNNVQNLIEKISRLELKNYMAHTLLRDMDVMSMIHSLEVRVPLIDHKLVEFVCNIPSHLKLQGSTAKYIFLESLRDLLPEEIVNRKKMGFELPMASWLEKELKPIVEDVFSPRSVKKRGIFDPDQLERVYSDFKKGRAGYLKVWVFVVLELWMRRFLDNPGGLINP</sequence>
<feature type="domain" description="Glutamine amidotransferase type-2" evidence="11">
    <location>
        <begin position="2"/>
        <end position="257"/>
    </location>
</feature>
<dbReference type="Pfam" id="PF00733">
    <property type="entry name" value="Asn_synthase"/>
    <property type="match status" value="1"/>
</dbReference>
<evidence type="ECO:0000256" key="7">
    <source>
        <dbReference type="ARBA" id="ARBA00022962"/>
    </source>
</evidence>
<comment type="pathway">
    <text evidence="1">Amino-acid biosynthesis; L-asparagine biosynthesis; L-asparagine from L-aspartate (L-Gln route): step 1/1.</text>
</comment>
<dbReference type="InterPro" id="IPR017932">
    <property type="entry name" value="GATase_2_dom"/>
</dbReference>
<dbReference type="GO" id="GO:0005829">
    <property type="term" value="C:cytosol"/>
    <property type="evidence" value="ECO:0007669"/>
    <property type="project" value="TreeGrafter"/>
</dbReference>
<dbReference type="InterPro" id="IPR033738">
    <property type="entry name" value="AsnB_N"/>
</dbReference>
<feature type="binding site" evidence="9">
    <location>
        <begin position="408"/>
        <end position="409"/>
    </location>
    <ligand>
        <name>ATP</name>
        <dbReference type="ChEBI" id="CHEBI:30616"/>
    </ligand>
</feature>
<evidence type="ECO:0000256" key="8">
    <source>
        <dbReference type="ARBA" id="ARBA00048741"/>
    </source>
</evidence>
<dbReference type="CDD" id="cd00712">
    <property type="entry name" value="AsnB"/>
    <property type="match status" value="1"/>
</dbReference>
<evidence type="ECO:0000313" key="14">
    <source>
        <dbReference type="Proteomes" id="UP000543224"/>
    </source>
</evidence>
<protein>
    <recommendedName>
        <fullName evidence="3">asparagine synthase (glutamine-hydrolyzing)</fullName>
        <ecNumber evidence="3">6.3.5.4</ecNumber>
    </recommendedName>
</protein>
<dbReference type="GO" id="GO:0006529">
    <property type="term" value="P:asparagine biosynthetic process"/>
    <property type="evidence" value="ECO:0007669"/>
    <property type="project" value="UniProtKB-KW"/>
</dbReference>
<evidence type="ECO:0000313" key="13">
    <source>
        <dbReference type="EMBL" id="GFP25092.1"/>
    </source>
</evidence>
<keyword evidence="6" id="KW-0061">Asparagine biosynthesis</keyword>
<dbReference type="EC" id="6.3.5.4" evidence="3"/>
<evidence type="ECO:0000256" key="9">
    <source>
        <dbReference type="PIRSR" id="PIRSR001589-2"/>
    </source>
</evidence>
<dbReference type="NCBIfam" id="TIGR01536">
    <property type="entry name" value="asn_synth_AEB"/>
    <property type="match status" value="1"/>
</dbReference>
<dbReference type="Proteomes" id="UP000580051">
    <property type="component" value="Unassembled WGS sequence"/>
</dbReference>
<dbReference type="PANTHER" id="PTHR43284">
    <property type="entry name" value="ASPARAGINE SYNTHETASE (GLUTAMINE-HYDROLYZING)"/>
    <property type="match status" value="1"/>
</dbReference>
<dbReference type="EMBL" id="BLRX01000038">
    <property type="protein sequence ID" value="GFP25092.1"/>
    <property type="molecule type" value="Genomic_DNA"/>
</dbReference>
<comment type="similarity">
    <text evidence="2">Belongs to the asparagine synthetase family.</text>
</comment>
<keyword evidence="5 9" id="KW-0067">ATP-binding</keyword>
<evidence type="ECO:0000313" key="12">
    <source>
        <dbReference type="EMBL" id="GFP21108.1"/>
    </source>
</evidence>
<keyword evidence="4 9" id="KW-0547">Nucleotide-binding</keyword>
<dbReference type="SUPFAM" id="SSF56235">
    <property type="entry name" value="N-terminal nucleophile aminohydrolases (Ntn hydrolases)"/>
    <property type="match status" value="1"/>
</dbReference>
<evidence type="ECO:0000256" key="5">
    <source>
        <dbReference type="ARBA" id="ARBA00022840"/>
    </source>
</evidence>
<evidence type="ECO:0000313" key="15">
    <source>
        <dbReference type="Proteomes" id="UP000580051"/>
    </source>
</evidence>
<gene>
    <name evidence="12" type="ORF">HKBW3S06_00334</name>
    <name evidence="13" type="ORF">HKBW3S25_00542</name>
</gene>